<gene>
    <name evidence="1" type="ORF">F511_20432</name>
</gene>
<dbReference type="AlphaFoldDB" id="A0A2Z7DDY8"/>
<sequence>MHIMHAHHDGRCGSVPNIPHARYVQTLREHPARLACMVHADVAGVSRTSCMYGDGQLCRSVVHRAAHSMLHECGSRGSDCGIDGAMMWLRFCNLGFLRA</sequence>
<organism evidence="1 2">
    <name type="scientific">Dorcoceras hygrometricum</name>
    <dbReference type="NCBI Taxonomy" id="472368"/>
    <lineage>
        <taxon>Eukaryota</taxon>
        <taxon>Viridiplantae</taxon>
        <taxon>Streptophyta</taxon>
        <taxon>Embryophyta</taxon>
        <taxon>Tracheophyta</taxon>
        <taxon>Spermatophyta</taxon>
        <taxon>Magnoliopsida</taxon>
        <taxon>eudicotyledons</taxon>
        <taxon>Gunneridae</taxon>
        <taxon>Pentapetalae</taxon>
        <taxon>asterids</taxon>
        <taxon>lamiids</taxon>
        <taxon>Lamiales</taxon>
        <taxon>Gesneriaceae</taxon>
        <taxon>Didymocarpoideae</taxon>
        <taxon>Trichosporeae</taxon>
        <taxon>Loxocarpinae</taxon>
        <taxon>Dorcoceras</taxon>
    </lineage>
</organism>
<name>A0A2Z7DDY8_9LAMI</name>
<dbReference type="EMBL" id="KQ986938">
    <property type="protein sequence ID" value="KZV58028.1"/>
    <property type="molecule type" value="Genomic_DNA"/>
</dbReference>
<dbReference type="Proteomes" id="UP000250235">
    <property type="component" value="Unassembled WGS sequence"/>
</dbReference>
<evidence type="ECO:0000313" key="2">
    <source>
        <dbReference type="Proteomes" id="UP000250235"/>
    </source>
</evidence>
<accession>A0A2Z7DDY8</accession>
<proteinExistence type="predicted"/>
<reference evidence="1 2" key="1">
    <citation type="journal article" date="2015" name="Proc. Natl. Acad. Sci. U.S.A.">
        <title>The resurrection genome of Boea hygrometrica: A blueprint for survival of dehydration.</title>
        <authorList>
            <person name="Xiao L."/>
            <person name="Yang G."/>
            <person name="Zhang L."/>
            <person name="Yang X."/>
            <person name="Zhao S."/>
            <person name="Ji Z."/>
            <person name="Zhou Q."/>
            <person name="Hu M."/>
            <person name="Wang Y."/>
            <person name="Chen M."/>
            <person name="Xu Y."/>
            <person name="Jin H."/>
            <person name="Xiao X."/>
            <person name="Hu G."/>
            <person name="Bao F."/>
            <person name="Hu Y."/>
            <person name="Wan P."/>
            <person name="Li L."/>
            <person name="Deng X."/>
            <person name="Kuang T."/>
            <person name="Xiang C."/>
            <person name="Zhu J.K."/>
            <person name="Oliver M.J."/>
            <person name="He Y."/>
        </authorList>
    </citation>
    <scope>NUCLEOTIDE SEQUENCE [LARGE SCALE GENOMIC DNA]</scope>
    <source>
        <strain evidence="2">cv. XS01</strain>
    </source>
</reference>
<evidence type="ECO:0000313" key="1">
    <source>
        <dbReference type="EMBL" id="KZV58028.1"/>
    </source>
</evidence>
<keyword evidence="2" id="KW-1185">Reference proteome</keyword>
<protein>
    <submittedName>
        <fullName evidence="1">Uncharacterized protein</fullName>
    </submittedName>
</protein>